<accession>A0A918JAY1</accession>
<dbReference type="SUPFAM" id="SSF47203">
    <property type="entry name" value="Acyl-CoA dehydrogenase C-terminal domain-like"/>
    <property type="match status" value="1"/>
</dbReference>
<comment type="similarity">
    <text evidence="2">Belongs to the HpaH/HsaA monooxygenase family.</text>
</comment>
<name>A0A918JAY1_9ACTN</name>
<dbReference type="EMBL" id="BMUE01000013">
    <property type="protein sequence ID" value="GGW69693.1"/>
    <property type="molecule type" value="Genomic_DNA"/>
</dbReference>
<dbReference type="InterPro" id="IPR050741">
    <property type="entry name" value="Acyl-CoA_dehydrogenase"/>
</dbReference>
<dbReference type="GO" id="GO:0005737">
    <property type="term" value="C:cytoplasm"/>
    <property type="evidence" value="ECO:0007669"/>
    <property type="project" value="TreeGrafter"/>
</dbReference>
<evidence type="ECO:0000313" key="7">
    <source>
        <dbReference type="Proteomes" id="UP000620224"/>
    </source>
</evidence>
<dbReference type="GO" id="GO:0050660">
    <property type="term" value="F:flavin adenine dinucleotide binding"/>
    <property type="evidence" value="ECO:0007669"/>
    <property type="project" value="InterPro"/>
</dbReference>
<comment type="caution">
    <text evidence="6">The sequence shown here is derived from an EMBL/GenBank/DDBJ whole genome shotgun (WGS) entry which is preliminary data.</text>
</comment>
<evidence type="ECO:0000259" key="5">
    <source>
        <dbReference type="Pfam" id="PF08028"/>
    </source>
</evidence>
<dbReference type="GO" id="GO:0033539">
    <property type="term" value="P:fatty acid beta-oxidation using acyl-CoA dehydrogenase"/>
    <property type="evidence" value="ECO:0007669"/>
    <property type="project" value="TreeGrafter"/>
</dbReference>
<dbReference type="Pfam" id="PF08028">
    <property type="entry name" value="Acyl-CoA_dh_2"/>
    <property type="match status" value="1"/>
</dbReference>
<evidence type="ECO:0000256" key="2">
    <source>
        <dbReference type="ARBA" id="ARBA00049661"/>
    </source>
</evidence>
<dbReference type="GO" id="GO:0003995">
    <property type="term" value="F:acyl-CoA dehydrogenase activity"/>
    <property type="evidence" value="ECO:0007669"/>
    <property type="project" value="TreeGrafter"/>
</dbReference>
<sequence length="423" mass="43333">MIRPSAPTPGDSGGEQGPSPVPGLAARRAAKVAAWHADEADARRRLDLDVVAELGRAGFNRHFVPAEHGGAQGTFTDLVEAAARLGESCTSAAWVATLFAAHGRIASYLPERARRELWGESPDVRIAAGVAPPRLRAAAVPGGWLLSGEWPNVSGVDFADWVLLAALAERPAGAVSGGAGSADTGSGGAGSAGTGSGGAEPGGGAPGSEVSMLFLVPIEDCEVLDTWNTLGMRGTGSNTVRAGGVHVPGHRAVPRERLLAPREPGAARCHSVPYPLVAALMFAAPVLGAARGALADWTRAAAGRSGQDGRPAASTPAMRTALARSSAELRAAGLLLDGAASRADTARVESLTVAETVRDVVAAVEMCVVAVDRLFRTTGGRGQSHLDPVQRRWRDIQSASTHAMLRFDPSAQSYAQAVLGTTA</sequence>
<dbReference type="Pfam" id="PF02771">
    <property type="entry name" value="Acyl-CoA_dh_N"/>
    <property type="match status" value="1"/>
</dbReference>
<keyword evidence="7" id="KW-1185">Reference proteome</keyword>
<dbReference type="InterPro" id="IPR046373">
    <property type="entry name" value="Acyl-CoA_Oxase/DH_mid-dom_sf"/>
</dbReference>
<organism evidence="6 7">
    <name type="scientific">Streptomyces lucensis JCM 4490</name>
    <dbReference type="NCBI Taxonomy" id="1306176"/>
    <lineage>
        <taxon>Bacteria</taxon>
        <taxon>Bacillati</taxon>
        <taxon>Actinomycetota</taxon>
        <taxon>Actinomycetes</taxon>
        <taxon>Kitasatosporales</taxon>
        <taxon>Streptomycetaceae</taxon>
        <taxon>Streptomyces</taxon>
    </lineage>
</organism>
<keyword evidence="1" id="KW-0560">Oxidoreductase</keyword>
<dbReference type="RefSeq" id="WP_190017935.1">
    <property type="nucleotide sequence ID" value="NZ_BMUE01000013.1"/>
</dbReference>
<gene>
    <name evidence="6" type="primary">mmfH</name>
    <name evidence="6" type="ORF">GCM10010503_53790</name>
</gene>
<dbReference type="InterPro" id="IPR013107">
    <property type="entry name" value="Acyl-CoA_DH_C"/>
</dbReference>
<evidence type="ECO:0000256" key="3">
    <source>
        <dbReference type="SAM" id="MobiDB-lite"/>
    </source>
</evidence>
<dbReference type="AlphaFoldDB" id="A0A918JAY1"/>
<dbReference type="GO" id="GO:0016712">
    <property type="term" value="F:oxidoreductase activity, acting on paired donors, with incorporation or reduction of molecular oxygen, reduced flavin or flavoprotein as one donor, and incorporation of one atom of oxygen"/>
    <property type="evidence" value="ECO:0007669"/>
    <property type="project" value="TreeGrafter"/>
</dbReference>
<protein>
    <submittedName>
        <fullName evidence="6">Oxidoreductase mmfh</fullName>
    </submittedName>
</protein>
<dbReference type="InterPro" id="IPR036250">
    <property type="entry name" value="AcylCo_DH-like_C"/>
</dbReference>
<dbReference type="Gene3D" id="1.10.540.10">
    <property type="entry name" value="Acyl-CoA dehydrogenase/oxidase, N-terminal domain"/>
    <property type="match status" value="1"/>
</dbReference>
<dbReference type="InterPro" id="IPR009100">
    <property type="entry name" value="AcylCoA_DH/oxidase_NM_dom_sf"/>
</dbReference>
<feature type="domain" description="Acyl-CoA dehydrogenase/oxidase N-terminal" evidence="4">
    <location>
        <begin position="28"/>
        <end position="97"/>
    </location>
</feature>
<dbReference type="PIRSF" id="PIRSF016578">
    <property type="entry name" value="HsaA"/>
    <property type="match status" value="1"/>
</dbReference>
<reference evidence="6" key="2">
    <citation type="submission" date="2020-09" db="EMBL/GenBank/DDBJ databases">
        <authorList>
            <person name="Sun Q."/>
            <person name="Ohkuma M."/>
        </authorList>
    </citation>
    <scope>NUCLEOTIDE SEQUENCE</scope>
    <source>
        <strain evidence="6">JCM 4490</strain>
    </source>
</reference>
<proteinExistence type="inferred from homology"/>
<evidence type="ECO:0000256" key="1">
    <source>
        <dbReference type="ARBA" id="ARBA00023002"/>
    </source>
</evidence>
<evidence type="ECO:0000259" key="4">
    <source>
        <dbReference type="Pfam" id="PF02771"/>
    </source>
</evidence>
<dbReference type="PANTHER" id="PTHR48083">
    <property type="entry name" value="MEDIUM-CHAIN SPECIFIC ACYL-COA DEHYDROGENASE, MITOCHONDRIAL-RELATED"/>
    <property type="match status" value="1"/>
</dbReference>
<evidence type="ECO:0000313" key="6">
    <source>
        <dbReference type="EMBL" id="GGW69693.1"/>
    </source>
</evidence>
<dbReference type="InterPro" id="IPR037069">
    <property type="entry name" value="AcylCoA_DH/ox_N_sf"/>
</dbReference>
<feature type="region of interest" description="Disordered" evidence="3">
    <location>
        <begin position="1"/>
        <end position="23"/>
    </location>
</feature>
<dbReference type="SUPFAM" id="SSF56645">
    <property type="entry name" value="Acyl-CoA dehydrogenase NM domain-like"/>
    <property type="match status" value="1"/>
</dbReference>
<dbReference type="InterPro" id="IPR013786">
    <property type="entry name" value="AcylCoA_DH/ox_N"/>
</dbReference>
<dbReference type="Gene3D" id="2.40.110.10">
    <property type="entry name" value="Butyryl-CoA Dehydrogenase, subunit A, domain 2"/>
    <property type="match status" value="1"/>
</dbReference>
<reference evidence="6" key="1">
    <citation type="journal article" date="2014" name="Int. J. Syst. Evol. Microbiol.">
        <title>Complete genome sequence of Corynebacterium casei LMG S-19264T (=DSM 44701T), isolated from a smear-ripened cheese.</title>
        <authorList>
            <consortium name="US DOE Joint Genome Institute (JGI-PGF)"/>
            <person name="Walter F."/>
            <person name="Albersmeier A."/>
            <person name="Kalinowski J."/>
            <person name="Ruckert C."/>
        </authorList>
    </citation>
    <scope>NUCLEOTIDE SEQUENCE</scope>
    <source>
        <strain evidence="6">JCM 4490</strain>
    </source>
</reference>
<feature type="region of interest" description="Disordered" evidence="3">
    <location>
        <begin position="175"/>
        <end position="206"/>
    </location>
</feature>
<feature type="domain" description="Acyl-CoA dehydrogenase C-terminal" evidence="5">
    <location>
        <begin position="280"/>
        <end position="406"/>
    </location>
</feature>
<dbReference type="PANTHER" id="PTHR48083:SF19">
    <property type="entry name" value="FLAVIN-DEPENDENT MONOOXYGENASE, OXYGENASE SUBUNIT HSAA"/>
    <property type="match status" value="1"/>
</dbReference>
<dbReference type="Proteomes" id="UP000620224">
    <property type="component" value="Unassembled WGS sequence"/>
</dbReference>
<dbReference type="Gene3D" id="1.20.140.10">
    <property type="entry name" value="Butyryl-CoA Dehydrogenase, subunit A, domain 3"/>
    <property type="match status" value="1"/>
</dbReference>